<name>A0A932CQ12_UNCTE</name>
<feature type="non-terminal residue" evidence="1">
    <location>
        <position position="1"/>
    </location>
</feature>
<dbReference type="Proteomes" id="UP000769766">
    <property type="component" value="Unassembled WGS sequence"/>
</dbReference>
<dbReference type="SUPFAM" id="SSF50692">
    <property type="entry name" value="ADC-like"/>
    <property type="match status" value="1"/>
</dbReference>
<sequence length="74" mass="8342">GKVQQRAKLFDGIHPQVVHADGHWWYPEMPAEDPSLFGVWESNINAIAPGSSEMFDYEGDNPLRALLCRVYRAG</sequence>
<gene>
    <name evidence="1" type="ORF">HYY20_10340</name>
</gene>
<proteinExistence type="predicted"/>
<evidence type="ECO:0000313" key="1">
    <source>
        <dbReference type="EMBL" id="MBI2877269.1"/>
    </source>
</evidence>
<dbReference type="EMBL" id="JACPRF010000315">
    <property type="protein sequence ID" value="MBI2877269.1"/>
    <property type="molecule type" value="Genomic_DNA"/>
</dbReference>
<evidence type="ECO:0000313" key="2">
    <source>
        <dbReference type="Proteomes" id="UP000769766"/>
    </source>
</evidence>
<dbReference type="Gene3D" id="2.40.40.20">
    <property type="match status" value="1"/>
</dbReference>
<protein>
    <submittedName>
        <fullName evidence="1">Molybdopterin oxidoreductase</fullName>
    </submittedName>
</protein>
<comment type="caution">
    <text evidence="1">The sequence shown here is derived from an EMBL/GenBank/DDBJ whole genome shotgun (WGS) entry which is preliminary data.</text>
</comment>
<reference evidence="1" key="1">
    <citation type="submission" date="2020-07" db="EMBL/GenBank/DDBJ databases">
        <title>Huge and variable diversity of episymbiotic CPR bacteria and DPANN archaea in groundwater ecosystems.</title>
        <authorList>
            <person name="He C.Y."/>
            <person name="Keren R."/>
            <person name="Whittaker M."/>
            <person name="Farag I.F."/>
            <person name="Doudna J."/>
            <person name="Cate J.H.D."/>
            <person name="Banfield J.F."/>
        </authorList>
    </citation>
    <scope>NUCLEOTIDE SEQUENCE</scope>
    <source>
        <strain evidence="1">NC_groundwater_672_Ag_B-0.1um_62_36</strain>
    </source>
</reference>
<dbReference type="AlphaFoldDB" id="A0A932CQ12"/>
<organism evidence="1 2">
    <name type="scientific">Tectimicrobiota bacterium</name>
    <dbReference type="NCBI Taxonomy" id="2528274"/>
    <lineage>
        <taxon>Bacteria</taxon>
        <taxon>Pseudomonadati</taxon>
        <taxon>Nitrospinota/Tectimicrobiota group</taxon>
        <taxon>Candidatus Tectimicrobiota</taxon>
    </lineage>
</organism>
<accession>A0A932CQ12</accession>
<dbReference type="InterPro" id="IPR009010">
    <property type="entry name" value="Asp_de-COase-like_dom_sf"/>
</dbReference>